<dbReference type="SUPFAM" id="SSF54593">
    <property type="entry name" value="Glyoxalase/Bleomycin resistance protein/Dihydroxybiphenyl dioxygenase"/>
    <property type="match status" value="1"/>
</dbReference>
<name>A0A1N7EDF1_9RHOB</name>
<dbReference type="Pfam" id="PF13468">
    <property type="entry name" value="Glyoxalase_3"/>
    <property type="match status" value="1"/>
</dbReference>
<dbReference type="PANTHER" id="PTHR40265">
    <property type="entry name" value="BLL2707 PROTEIN"/>
    <property type="match status" value="1"/>
</dbReference>
<reference evidence="2 3" key="1">
    <citation type="submission" date="2017-01" db="EMBL/GenBank/DDBJ databases">
        <authorList>
            <person name="Mah S.A."/>
            <person name="Swanson W.J."/>
            <person name="Moy G.W."/>
            <person name="Vacquier V.D."/>
        </authorList>
    </citation>
    <scope>NUCLEOTIDE SEQUENCE [LARGE SCALE GENOMIC DNA]</scope>
    <source>
        <strain evidence="2 3">DSM 29590</strain>
    </source>
</reference>
<dbReference type="AlphaFoldDB" id="A0A1N7EDF1"/>
<dbReference type="EMBL" id="FTNV01000001">
    <property type="protein sequence ID" value="SIR85998.1"/>
    <property type="molecule type" value="Genomic_DNA"/>
</dbReference>
<proteinExistence type="predicted"/>
<feature type="domain" description="Glyoxalase-like" evidence="1">
    <location>
        <begin position="3"/>
        <end position="178"/>
    </location>
</feature>
<protein>
    <submittedName>
        <fullName evidence="2">Glyoxalase-like domain-containing protein</fullName>
    </submittedName>
</protein>
<organism evidence="2 3">
    <name type="scientific">Roseovarius nanhaiticus</name>
    <dbReference type="NCBI Taxonomy" id="573024"/>
    <lineage>
        <taxon>Bacteria</taxon>
        <taxon>Pseudomonadati</taxon>
        <taxon>Pseudomonadota</taxon>
        <taxon>Alphaproteobacteria</taxon>
        <taxon>Rhodobacterales</taxon>
        <taxon>Roseobacteraceae</taxon>
        <taxon>Roseovarius</taxon>
    </lineage>
</organism>
<dbReference type="InterPro" id="IPR029068">
    <property type="entry name" value="Glyas_Bleomycin-R_OHBP_Dase"/>
</dbReference>
<gene>
    <name evidence="2" type="ORF">SAMN05421666_0138</name>
</gene>
<dbReference type="PANTHER" id="PTHR40265:SF1">
    <property type="entry name" value="GLYOXALASE-LIKE DOMAIN-CONTAINING PROTEIN"/>
    <property type="match status" value="1"/>
</dbReference>
<keyword evidence="3" id="KW-1185">Reference proteome</keyword>
<dbReference type="STRING" id="573024.SAMN05216208_1996"/>
<evidence type="ECO:0000313" key="2">
    <source>
        <dbReference type="EMBL" id="SIR85998.1"/>
    </source>
</evidence>
<evidence type="ECO:0000259" key="1">
    <source>
        <dbReference type="Pfam" id="PF13468"/>
    </source>
</evidence>
<dbReference type="Proteomes" id="UP000186019">
    <property type="component" value="Unassembled WGS sequence"/>
</dbReference>
<evidence type="ECO:0000313" key="3">
    <source>
        <dbReference type="Proteomes" id="UP000186019"/>
    </source>
</evidence>
<dbReference type="RefSeq" id="WP_076530103.1">
    <property type="nucleotide sequence ID" value="NZ_FOAC01000001.1"/>
</dbReference>
<sequence>MQLDHLVINTGLGMDGAAAIFADLGFHLTPRGHHSLGSINHLMMDPVSYLELVGVPATGKQRQDVLDSPIGLSGLVFRSDDAGATYARLRSEGFDPQEPILLERPVDVEGTEQMARFHNVRMTFAEFPVGRVYYCQHLTPELVWRDEWLDHSNGFRGITSMTMHSPDPAAEAARYARLAEGRAERRGDGWAVVGTGFDMMIRQGADAFTDATLTFDGVERIAARASASDAATWQEAGEGAGILTIASLGVTLRCQSARPAAA</sequence>
<dbReference type="OrthoDB" id="9812467at2"/>
<dbReference type="InterPro" id="IPR025870">
    <property type="entry name" value="Glyoxalase-like_dom"/>
</dbReference>
<dbReference type="Gene3D" id="3.10.180.10">
    <property type="entry name" value="2,3-Dihydroxybiphenyl 1,2-Dioxygenase, domain 1"/>
    <property type="match status" value="1"/>
</dbReference>
<accession>A0A1N7EDF1</accession>